<protein>
    <recommendedName>
        <fullName evidence="1">Retrovirus-related Pol polyprotein from transposon TNT 1-94-like beta-barrel domain-containing protein</fullName>
    </recommendedName>
</protein>
<evidence type="ECO:0000313" key="2">
    <source>
        <dbReference type="EMBL" id="KYP57076.1"/>
    </source>
</evidence>
<name>A0A151SQF9_CAJCA</name>
<proteinExistence type="predicted"/>
<evidence type="ECO:0000313" key="3">
    <source>
        <dbReference type="Proteomes" id="UP000075243"/>
    </source>
</evidence>
<dbReference type="EMBL" id="CM003613">
    <property type="protein sequence ID" value="KYP57076.1"/>
    <property type="molecule type" value="Genomic_DNA"/>
</dbReference>
<evidence type="ECO:0000259" key="1">
    <source>
        <dbReference type="Pfam" id="PF22936"/>
    </source>
</evidence>
<dbReference type="Proteomes" id="UP000075243">
    <property type="component" value="Chromosome 11"/>
</dbReference>
<organism evidence="2 3">
    <name type="scientific">Cajanus cajan</name>
    <name type="common">Pigeon pea</name>
    <name type="synonym">Cajanus indicus</name>
    <dbReference type="NCBI Taxonomy" id="3821"/>
    <lineage>
        <taxon>Eukaryota</taxon>
        <taxon>Viridiplantae</taxon>
        <taxon>Streptophyta</taxon>
        <taxon>Embryophyta</taxon>
        <taxon>Tracheophyta</taxon>
        <taxon>Spermatophyta</taxon>
        <taxon>Magnoliopsida</taxon>
        <taxon>eudicotyledons</taxon>
        <taxon>Gunneridae</taxon>
        <taxon>Pentapetalae</taxon>
        <taxon>rosids</taxon>
        <taxon>fabids</taxon>
        <taxon>Fabales</taxon>
        <taxon>Fabaceae</taxon>
        <taxon>Papilionoideae</taxon>
        <taxon>50 kb inversion clade</taxon>
        <taxon>NPAAA clade</taxon>
        <taxon>indigoferoid/millettioid clade</taxon>
        <taxon>Phaseoleae</taxon>
        <taxon>Cajanus</taxon>
    </lineage>
</organism>
<dbReference type="Gramene" id="C.cajan_03256.t">
    <property type="protein sequence ID" value="C.cajan_03256.t.cds1"/>
    <property type="gene ID" value="C.cajan_03256"/>
</dbReference>
<reference evidence="2 3" key="1">
    <citation type="journal article" date="2012" name="Nat. Biotechnol.">
        <title>Draft genome sequence of pigeonpea (Cajanus cajan), an orphan legume crop of resource-poor farmers.</title>
        <authorList>
            <person name="Varshney R.K."/>
            <person name="Chen W."/>
            <person name="Li Y."/>
            <person name="Bharti A.K."/>
            <person name="Saxena R.K."/>
            <person name="Schlueter J.A."/>
            <person name="Donoghue M.T."/>
            <person name="Azam S."/>
            <person name="Fan G."/>
            <person name="Whaley A.M."/>
            <person name="Farmer A.D."/>
            <person name="Sheridan J."/>
            <person name="Iwata A."/>
            <person name="Tuteja R."/>
            <person name="Penmetsa R.V."/>
            <person name="Wu W."/>
            <person name="Upadhyaya H.D."/>
            <person name="Yang S.P."/>
            <person name="Shah T."/>
            <person name="Saxena K.B."/>
            <person name="Michael T."/>
            <person name="McCombie W.R."/>
            <person name="Yang B."/>
            <person name="Zhang G."/>
            <person name="Yang H."/>
            <person name="Wang J."/>
            <person name="Spillane C."/>
            <person name="Cook D.R."/>
            <person name="May G.D."/>
            <person name="Xu X."/>
            <person name="Jackson S.A."/>
        </authorList>
    </citation>
    <scope>NUCLEOTIDE SEQUENCE [LARGE SCALE GENOMIC DNA]</scope>
    <source>
        <strain evidence="3">cv. Asha</strain>
    </source>
</reference>
<accession>A0A151SQF9</accession>
<sequence length="88" mass="10059">MWYLNSNYSKYMTGDPSKFLSLEMKHEGYVTFVDNNKGKIIGHGNIDNPPSTMIENVLLIIGLKRNLLSISQLCDKGYKIEFDKKIVS</sequence>
<dbReference type="AlphaFoldDB" id="A0A151SQF9"/>
<gene>
    <name evidence="2" type="ORF">KK1_003330</name>
</gene>
<dbReference type="InterPro" id="IPR054722">
    <property type="entry name" value="PolX-like_BBD"/>
</dbReference>
<dbReference type="Pfam" id="PF22936">
    <property type="entry name" value="Pol_BBD"/>
    <property type="match status" value="1"/>
</dbReference>
<keyword evidence="3" id="KW-1185">Reference proteome</keyword>
<feature type="domain" description="Retrovirus-related Pol polyprotein from transposon TNT 1-94-like beta-barrel" evidence="1">
    <location>
        <begin position="2"/>
        <end position="78"/>
    </location>
</feature>